<dbReference type="Gene3D" id="1.10.260.40">
    <property type="entry name" value="lambda repressor-like DNA-binding domains"/>
    <property type="match status" value="1"/>
</dbReference>
<dbReference type="RefSeq" id="WP_153590637.1">
    <property type="nucleotide sequence ID" value="NZ_JAATWB010000001.1"/>
</dbReference>
<dbReference type="InterPro" id="IPR001387">
    <property type="entry name" value="Cro/C1-type_HTH"/>
</dbReference>
<name>A0ABX0WD65_9RHOO</name>
<evidence type="ECO:0000313" key="3">
    <source>
        <dbReference type="EMBL" id="NJA87687.1"/>
    </source>
</evidence>
<keyword evidence="4" id="KW-1185">Reference proteome</keyword>
<dbReference type="Proteomes" id="UP000720344">
    <property type="component" value="Unassembled WGS sequence"/>
</dbReference>
<gene>
    <name evidence="3" type="ORF">HCX48_00390</name>
</gene>
<feature type="region of interest" description="Disordered" evidence="1">
    <location>
        <begin position="109"/>
        <end position="136"/>
    </location>
</feature>
<protein>
    <submittedName>
        <fullName evidence="3">Helix-turn-helix transcriptional regulator</fullName>
    </submittedName>
</protein>
<evidence type="ECO:0000313" key="4">
    <source>
        <dbReference type="Proteomes" id="UP000720344"/>
    </source>
</evidence>
<reference evidence="4" key="1">
    <citation type="submission" date="2020-03" db="EMBL/GenBank/DDBJ databases">
        <title>Whole-genome sequence of the purple nonsulfur bacterium Rhodocyclus tenuis DSM112.</title>
        <authorList>
            <person name="Kyndt J.A."/>
            <person name="Meyer T.E."/>
        </authorList>
    </citation>
    <scope>NUCLEOTIDE SEQUENCE [LARGE SCALE GENOMIC DNA]</scope>
    <source>
        <strain evidence="4">DSM 112</strain>
    </source>
</reference>
<dbReference type="EMBL" id="JAATWB010000001">
    <property type="protein sequence ID" value="NJA87687.1"/>
    <property type="molecule type" value="Genomic_DNA"/>
</dbReference>
<accession>A0ABX0WD65</accession>
<dbReference type="SUPFAM" id="SSF47413">
    <property type="entry name" value="lambda repressor-like DNA-binding domains"/>
    <property type="match status" value="1"/>
</dbReference>
<organism evidence="3 4">
    <name type="scientific">Rhodocyclus gracilis</name>
    <dbReference type="NCBI Taxonomy" id="2929842"/>
    <lineage>
        <taxon>Bacteria</taxon>
        <taxon>Pseudomonadati</taxon>
        <taxon>Pseudomonadota</taxon>
        <taxon>Betaproteobacteria</taxon>
        <taxon>Rhodocyclales</taxon>
        <taxon>Rhodocyclaceae</taxon>
        <taxon>Rhodocyclus</taxon>
    </lineage>
</organism>
<dbReference type="InterPro" id="IPR010982">
    <property type="entry name" value="Lambda_DNA-bd_dom_sf"/>
</dbReference>
<proteinExistence type="predicted"/>
<comment type="caution">
    <text evidence="3">The sequence shown here is derived from an EMBL/GenBank/DDBJ whole genome shotgun (WGS) entry which is preliminary data.</text>
</comment>
<evidence type="ECO:0000259" key="2">
    <source>
        <dbReference type="PROSITE" id="PS50943"/>
    </source>
</evidence>
<dbReference type="SMART" id="SM00530">
    <property type="entry name" value="HTH_XRE"/>
    <property type="match status" value="1"/>
</dbReference>
<dbReference type="CDD" id="cd00093">
    <property type="entry name" value="HTH_XRE"/>
    <property type="match status" value="1"/>
</dbReference>
<evidence type="ECO:0000256" key="1">
    <source>
        <dbReference type="SAM" id="MobiDB-lite"/>
    </source>
</evidence>
<feature type="domain" description="HTH cro/C1-type" evidence="2">
    <location>
        <begin position="7"/>
        <end position="53"/>
    </location>
</feature>
<sequence length="136" mass="14537">MSIGERLKEERERLRLSQTDFGELGGVSRKSQFNYEDGGRLPDAAYLSAIASAGADVLYILTGMRGENIAGTPTELAYLRNCRALPNAEAKQSGLNGLVALRRAYGIEQLPSGTGKDEPCEAASSARDSVEQEGGK</sequence>
<dbReference type="PROSITE" id="PS50943">
    <property type="entry name" value="HTH_CROC1"/>
    <property type="match status" value="1"/>
</dbReference>